<dbReference type="GO" id="GO:0003847">
    <property type="term" value="F:1-alkyl-2-acetylglycerophosphocholine esterase activity"/>
    <property type="evidence" value="ECO:0007669"/>
    <property type="project" value="TreeGrafter"/>
</dbReference>
<evidence type="ECO:0000256" key="2">
    <source>
        <dbReference type="ARBA" id="ARBA00022963"/>
    </source>
</evidence>
<keyword evidence="3" id="KW-0443">Lipid metabolism</keyword>
<dbReference type="SUPFAM" id="SSF53474">
    <property type="entry name" value="alpha/beta-Hydrolases"/>
    <property type="match status" value="1"/>
</dbReference>
<dbReference type="Proteomes" id="UP000019760">
    <property type="component" value="Unassembled WGS sequence"/>
</dbReference>
<gene>
    <name evidence="4" type="ORF">Amme_005_012</name>
</gene>
<dbReference type="RefSeq" id="WP_052511516.1">
    <property type="nucleotide sequence ID" value="NZ_BAND01000005.1"/>
</dbReference>
<dbReference type="PIRSF" id="PIRSF031982">
    <property type="entry name" value="UCP031982_abhydr"/>
    <property type="match status" value="1"/>
</dbReference>
<comment type="caution">
    <text evidence="4">The sequence shown here is derived from an EMBL/GenBank/DDBJ whole genome shotgun (WGS) entry which is preliminary data.</text>
</comment>
<dbReference type="InterPro" id="IPR016986">
    <property type="entry name" value="UCP031982_abhydr"/>
</dbReference>
<keyword evidence="2" id="KW-0442">Lipid degradation</keyword>
<evidence type="ECO:0000313" key="5">
    <source>
        <dbReference type="Proteomes" id="UP000019760"/>
    </source>
</evidence>
<protein>
    <recommendedName>
        <fullName evidence="6">AB hydrolase-1 domain-containing protein</fullName>
    </recommendedName>
</protein>
<dbReference type="GO" id="GO:0016042">
    <property type="term" value="P:lipid catabolic process"/>
    <property type="evidence" value="ECO:0007669"/>
    <property type="project" value="UniProtKB-KW"/>
</dbReference>
<accession>A0A023D0M3</accession>
<evidence type="ECO:0008006" key="6">
    <source>
        <dbReference type="Google" id="ProtNLM"/>
    </source>
</evidence>
<dbReference type="Gene3D" id="3.40.50.1820">
    <property type="entry name" value="alpha/beta hydrolase"/>
    <property type="match status" value="1"/>
</dbReference>
<keyword evidence="5" id="KW-1185">Reference proteome</keyword>
<evidence type="ECO:0000256" key="1">
    <source>
        <dbReference type="ARBA" id="ARBA00022801"/>
    </source>
</evidence>
<organism evidence="4 5">
    <name type="scientific">Acidomonas methanolica NBRC 104435</name>
    <dbReference type="NCBI Taxonomy" id="1231351"/>
    <lineage>
        <taxon>Bacteria</taxon>
        <taxon>Pseudomonadati</taxon>
        <taxon>Pseudomonadota</taxon>
        <taxon>Alphaproteobacteria</taxon>
        <taxon>Acetobacterales</taxon>
        <taxon>Acetobacteraceae</taxon>
        <taxon>Acidomonas</taxon>
    </lineage>
</organism>
<keyword evidence="1" id="KW-0378">Hydrolase</keyword>
<reference evidence="5" key="1">
    <citation type="journal article" date="2014" name="FEMS Microbiol. Lett.">
        <title>Draft Genomic DNA Sequence of the Facultatively Methylotrophic Bacterium Acidomonas methanolica type strain MB58.</title>
        <authorList>
            <person name="Higashiura N."/>
            <person name="Hadano H."/>
            <person name="Hirakawa H."/>
            <person name="Matsutani M."/>
            <person name="Takabe S."/>
            <person name="Matsushita K."/>
            <person name="Azuma Y."/>
        </authorList>
    </citation>
    <scope>NUCLEOTIDE SEQUENCE [LARGE SCALE GENOMIC DNA]</scope>
    <source>
        <strain evidence="5">MB58</strain>
    </source>
</reference>
<dbReference type="PANTHER" id="PTHR10272">
    <property type="entry name" value="PLATELET-ACTIVATING FACTOR ACETYLHYDROLASE"/>
    <property type="match status" value="1"/>
</dbReference>
<evidence type="ECO:0000313" key="4">
    <source>
        <dbReference type="EMBL" id="GAJ27624.1"/>
    </source>
</evidence>
<reference evidence="4 5" key="2">
    <citation type="journal article" date="2014" name="FEMS Microbiol. Lett.">
        <title>Draft genomic DNA sequence of the facultatively methylotrophic bacterium Acidomonas methanolica type strain MB58.</title>
        <authorList>
            <person name="Higashiura N."/>
            <person name="Hadano H."/>
            <person name="Hirakawa H."/>
            <person name="Matsutani M."/>
            <person name="Takabe S."/>
            <person name="Matsushita K."/>
            <person name="Azuma Y."/>
        </authorList>
    </citation>
    <scope>NUCLEOTIDE SEQUENCE [LARGE SCALE GENOMIC DNA]</scope>
    <source>
        <strain evidence="4 5">MB58</strain>
    </source>
</reference>
<dbReference type="AlphaFoldDB" id="A0A023D0M3"/>
<dbReference type="PANTHER" id="PTHR10272:SF0">
    <property type="entry name" value="PLATELET-ACTIVATING FACTOR ACETYLHYDROLASE"/>
    <property type="match status" value="1"/>
</dbReference>
<name>A0A023D0M3_ACIMT</name>
<dbReference type="InterPro" id="IPR029058">
    <property type="entry name" value="AB_hydrolase_fold"/>
</dbReference>
<dbReference type="OrthoDB" id="9814760at2"/>
<proteinExistence type="predicted"/>
<dbReference type="EMBL" id="BAND01000005">
    <property type="protein sequence ID" value="GAJ27624.1"/>
    <property type="molecule type" value="Genomic_DNA"/>
</dbReference>
<sequence>MTAGFRQITFPDPVQDAAIETALFYPASGTAEALRFGAYPIAAALNAPVRGETLPLVVVSHGNGGFPQAHRDLALRLAEAGMVAALIRHPGNSTGDNGLANTLAIVEARPRHMDLVIDGLLADPLLGPVLTPERIALAGHSLGAYTALALAGGEPVTTRRETPDGPFRPFPVPHRAVQALVLLAPAPFWFPTPDRLTGVTAPIFLRTGQYDAITPDSASQVIRQGVSSPRPLDDAVAPGAGHFSFMSPFPPSRTTPEIPASQDPPGFDRPAFLRGLHDEIAAFLTRVL</sequence>
<evidence type="ECO:0000256" key="3">
    <source>
        <dbReference type="ARBA" id="ARBA00023098"/>
    </source>
</evidence>